<gene>
    <name evidence="3" type="ORF">ACFQGB_21260</name>
</gene>
<dbReference type="Proteomes" id="UP001596395">
    <property type="component" value="Unassembled WGS sequence"/>
</dbReference>
<dbReference type="AlphaFoldDB" id="A0ABD5VMG0"/>
<evidence type="ECO:0000313" key="3">
    <source>
        <dbReference type="EMBL" id="MFC6955400.1"/>
    </source>
</evidence>
<proteinExistence type="predicted"/>
<keyword evidence="2" id="KW-1133">Transmembrane helix</keyword>
<name>A0ABD5VMG0_9EURY</name>
<keyword evidence="2" id="KW-0472">Membrane</keyword>
<accession>A0ABD5VMG0</accession>
<sequence>MTETGTSATSADGGGTARGADADPVSVTFRPTTLSTLVAVSAALFALAALEVATADTFLMGSAGVALVTAGLWVAWRWRRLVGVVVGFPGVALVLLAIAGSWTGVGRAVAFATVAPALLGALLVTVSLAPGRGEGTRTLLKAGCGVVFLGVLMAGVGQSATFDELALATVGIVVAYDAGETAVNVGEHLGQEASTWRVESTHLAGTAAVGVLTVLLGRALQGLQTPGLDLGQFAIVLVAVVAFVAVLHE</sequence>
<keyword evidence="2" id="KW-0812">Transmembrane</keyword>
<protein>
    <submittedName>
        <fullName evidence="3">Uncharacterized protein</fullName>
    </submittedName>
</protein>
<feature type="transmembrane region" description="Helical" evidence="2">
    <location>
        <begin position="108"/>
        <end position="126"/>
    </location>
</feature>
<dbReference type="InterPro" id="IPR055941">
    <property type="entry name" value="DUF7519"/>
</dbReference>
<feature type="transmembrane region" description="Helical" evidence="2">
    <location>
        <begin position="81"/>
        <end position="102"/>
    </location>
</feature>
<dbReference type="Pfam" id="PF24363">
    <property type="entry name" value="DUF7519"/>
    <property type="match status" value="1"/>
</dbReference>
<evidence type="ECO:0000256" key="2">
    <source>
        <dbReference type="SAM" id="Phobius"/>
    </source>
</evidence>
<dbReference type="RefSeq" id="WP_336352326.1">
    <property type="nucleotide sequence ID" value="NZ_JAZAQL010000006.1"/>
</dbReference>
<feature type="region of interest" description="Disordered" evidence="1">
    <location>
        <begin position="1"/>
        <end position="20"/>
    </location>
</feature>
<evidence type="ECO:0000256" key="1">
    <source>
        <dbReference type="SAM" id="MobiDB-lite"/>
    </source>
</evidence>
<evidence type="ECO:0000313" key="4">
    <source>
        <dbReference type="Proteomes" id="UP001596395"/>
    </source>
</evidence>
<feature type="transmembrane region" description="Helical" evidence="2">
    <location>
        <begin position="227"/>
        <end position="247"/>
    </location>
</feature>
<feature type="transmembrane region" description="Helical" evidence="2">
    <location>
        <begin position="138"/>
        <end position="157"/>
    </location>
</feature>
<dbReference type="EMBL" id="JBHSXN010000006">
    <property type="protein sequence ID" value="MFC6955400.1"/>
    <property type="molecule type" value="Genomic_DNA"/>
</dbReference>
<reference evidence="3 4" key="1">
    <citation type="journal article" date="2019" name="Int. J. Syst. Evol. Microbiol.">
        <title>The Global Catalogue of Microorganisms (GCM) 10K type strain sequencing project: providing services to taxonomists for standard genome sequencing and annotation.</title>
        <authorList>
            <consortium name="The Broad Institute Genomics Platform"/>
            <consortium name="The Broad Institute Genome Sequencing Center for Infectious Disease"/>
            <person name="Wu L."/>
            <person name="Ma J."/>
        </authorList>
    </citation>
    <scope>NUCLEOTIDE SEQUENCE [LARGE SCALE GENOMIC DNA]</scope>
    <source>
        <strain evidence="3 4">GX26</strain>
    </source>
</reference>
<organism evidence="3 4">
    <name type="scientific">Halorubellus litoreus</name>
    <dbReference type="NCBI Taxonomy" id="755308"/>
    <lineage>
        <taxon>Archaea</taxon>
        <taxon>Methanobacteriati</taxon>
        <taxon>Methanobacteriota</taxon>
        <taxon>Stenosarchaea group</taxon>
        <taxon>Halobacteria</taxon>
        <taxon>Halobacteriales</taxon>
        <taxon>Halorubellaceae</taxon>
        <taxon>Halorubellus</taxon>
    </lineage>
</organism>
<comment type="caution">
    <text evidence="3">The sequence shown here is derived from an EMBL/GenBank/DDBJ whole genome shotgun (WGS) entry which is preliminary data.</text>
</comment>
<keyword evidence="4" id="KW-1185">Reference proteome</keyword>
<feature type="transmembrane region" description="Helical" evidence="2">
    <location>
        <begin position="58"/>
        <end position="76"/>
    </location>
</feature>
<feature type="compositionally biased region" description="Low complexity" evidence="1">
    <location>
        <begin position="1"/>
        <end position="11"/>
    </location>
</feature>
<feature type="transmembrane region" description="Helical" evidence="2">
    <location>
        <begin position="34"/>
        <end position="52"/>
    </location>
</feature>